<reference evidence="3 4" key="1">
    <citation type="submission" date="2019-09" db="EMBL/GenBank/DDBJ databases">
        <title>A chromosome-level genome assembly of the Chinese tupelo Nyssa sinensis.</title>
        <authorList>
            <person name="Yang X."/>
            <person name="Kang M."/>
            <person name="Yang Y."/>
            <person name="Xiong H."/>
            <person name="Wang M."/>
            <person name="Zhang Z."/>
            <person name="Wang Z."/>
            <person name="Wu H."/>
            <person name="Ma T."/>
            <person name="Liu J."/>
            <person name="Xi Z."/>
        </authorList>
    </citation>
    <scope>NUCLEOTIDE SEQUENCE [LARGE SCALE GENOMIC DNA]</scope>
    <source>
        <strain evidence="3">J267</strain>
        <tissue evidence="3">Leaf</tissue>
    </source>
</reference>
<dbReference type="PANTHER" id="PTHR12300">
    <property type="entry name" value="HVA22-LIKE PROTEINS"/>
    <property type="match status" value="1"/>
</dbReference>
<feature type="region of interest" description="Disordered" evidence="2">
    <location>
        <begin position="122"/>
        <end position="143"/>
    </location>
</feature>
<dbReference type="OrthoDB" id="434647at2759"/>
<dbReference type="EMBL" id="CM018051">
    <property type="protein sequence ID" value="KAA8516793.1"/>
    <property type="molecule type" value="Genomic_DNA"/>
</dbReference>
<dbReference type="Pfam" id="PF03134">
    <property type="entry name" value="TB2_DP1_HVA22"/>
    <property type="match status" value="1"/>
</dbReference>
<name>A0A5J4ZDW1_9ASTE</name>
<comment type="subcellular location">
    <subcellularLocation>
        <location evidence="1">Membrane</location>
        <topology evidence="1">Multi-pass membrane protein</topology>
    </subcellularLocation>
</comment>
<evidence type="ECO:0000256" key="1">
    <source>
        <dbReference type="RuleBase" id="RU362006"/>
    </source>
</evidence>
<evidence type="ECO:0000313" key="3">
    <source>
        <dbReference type="EMBL" id="KAA8516793.1"/>
    </source>
</evidence>
<gene>
    <name evidence="3" type="ORF">F0562_017097</name>
</gene>
<dbReference type="PANTHER" id="PTHR12300:SF162">
    <property type="entry name" value="HVA22-LIKE PROTEIN J"/>
    <property type="match status" value="1"/>
</dbReference>
<evidence type="ECO:0000313" key="4">
    <source>
        <dbReference type="Proteomes" id="UP000325577"/>
    </source>
</evidence>
<dbReference type="InterPro" id="IPR004345">
    <property type="entry name" value="TB2_DP1_HVA22"/>
</dbReference>
<feature type="compositionally biased region" description="Basic and acidic residues" evidence="2">
    <location>
        <begin position="122"/>
        <end position="132"/>
    </location>
</feature>
<protein>
    <recommendedName>
        <fullName evidence="1">HVA22-like protein</fullName>
    </recommendedName>
</protein>
<evidence type="ECO:0000256" key="2">
    <source>
        <dbReference type="SAM" id="MobiDB-lite"/>
    </source>
</evidence>
<keyword evidence="4" id="KW-1185">Reference proteome</keyword>
<comment type="similarity">
    <text evidence="1">Belongs to the DP1 family.</text>
</comment>
<proteinExistence type="inferred from homology"/>
<dbReference type="GO" id="GO:0016020">
    <property type="term" value="C:membrane"/>
    <property type="evidence" value="ECO:0007669"/>
    <property type="project" value="UniProtKB-SubCell"/>
</dbReference>
<feature type="compositionally biased region" description="Polar residues" evidence="2">
    <location>
        <begin position="134"/>
        <end position="143"/>
    </location>
</feature>
<organism evidence="3 4">
    <name type="scientific">Nyssa sinensis</name>
    <dbReference type="NCBI Taxonomy" id="561372"/>
    <lineage>
        <taxon>Eukaryota</taxon>
        <taxon>Viridiplantae</taxon>
        <taxon>Streptophyta</taxon>
        <taxon>Embryophyta</taxon>
        <taxon>Tracheophyta</taxon>
        <taxon>Spermatophyta</taxon>
        <taxon>Magnoliopsida</taxon>
        <taxon>eudicotyledons</taxon>
        <taxon>Gunneridae</taxon>
        <taxon>Pentapetalae</taxon>
        <taxon>asterids</taxon>
        <taxon>Cornales</taxon>
        <taxon>Nyssaceae</taxon>
        <taxon>Nyssa</taxon>
    </lineage>
</organism>
<dbReference type="AlphaFoldDB" id="A0A5J4ZDW1"/>
<accession>A0A5J4ZDW1</accession>
<sequence>MLGDLITRCLLLLLGYAYPAFECFKTMERKKVKIEELRFWCQYWIIVAVLTVLERIGDTFISWVPMYEKHETDIDQNMKELRARIWDLAIYYWQNCTQIGQTAFFQIFQFLVDQSGKIRNITAEKDPTDRRRSATTTKQSKKH</sequence>
<dbReference type="Proteomes" id="UP000325577">
    <property type="component" value="Linkage Group LG8"/>
</dbReference>